<keyword evidence="2" id="KW-0472">Membrane</keyword>
<dbReference type="Proteomes" id="UP001500831">
    <property type="component" value="Unassembled WGS sequence"/>
</dbReference>
<dbReference type="EMBL" id="BAAAVI010000024">
    <property type="protein sequence ID" value="GAA2875394.1"/>
    <property type="molecule type" value="Genomic_DNA"/>
</dbReference>
<gene>
    <name evidence="3" type="ORF">GCM10010517_36290</name>
</gene>
<evidence type="ECO:0000313" key="4">
    <source>
        <dbReference type="Proteomes" id="UP001500831"/>
    </source>
</evidence>
<dbReference type="RefSeq" id="WP_344972780.1">
    <property type="nucleotide sequence ID" value="NZ_BAAAVI010000024.1"/>
</dbReference>
<evidence type="ECO:0000256" key="2">
    <source>
        <dbReference type="SAM" id="Phobius"/>
    </source>
</evidence>
<feature type="region of interest" description="Disordered" evidence="1">
    <location>
        <begin position="69"/>
        <end position="100"/>
    </location>
</feature>
<feature type="region of interest" description="Disordered" evidence="1">
    <location>
        <begin position="427"/>
        <end position="481"/>
    </location>
</feature>
<reference evidence="3 4" key="1">
    <citation type="journal article" date="2019" name="Int. J. Syst. Evol. Microbiol.">
        <title>The Global Catalogue of Microorganisms (GCM) 10K type strain sequencing project: providing services to taxonomists for standard genome sequencing and annotation.</title>
        <authorList>
            <consortium name="The Broad Institute Genomics Platform"/>
            <consortium name="The Broad Institute Genome Sequencing Center for Infectious Disease"/>
            <person name="Wu L."/>
            <person name="Ma J."/>
        </authorList>
    </citation>
    <scope>NUCLEOTIDE SEQUENCE [LARGE SCALE GENOMIC DNA]</scope>
    <source>
        <strain evidence="3 4">JCM 6242</strain>
    </source>
</reference>
<evidence type="ECO:0000256" key="1">
    <source>
        <dbReference type="SAM" id="MobiDB-lite"/>
    </source>
</evidence>
<organism evidence="3 4">
    <name type="scientific">Streptosporangium fragile</name>
    <dbReference type="NCBI Taxonomy" id="46186"/>
    <lineage>
        <taxon>Bacteria</taxon>
        <taxon>Bacillati</taxon>
        <taxon>Actinomycetota</taxon>
        <taxon>Actinomycetes</taxon>
        <taxon>Streptosporangiales</taxon>
        <taxon>Streptosporangiaceae</taxon>
        <taxon>Streptosporangium</taxon>
    </lineage>
</organism>
<comment type="caution">
    <text evidence="3">The sequence shown here is derived from an EMBL/GenBank/DDBJ whole genome shotgun (WGS) entry which is preliminary data.</text>
</comment>
<protein>
    <submittedName>
        <fullName evidence="3">Uncharacterized protein</fullName>
    </submittedName>
</protein>
<evidence type="ECO:0000313" key="3">
    <source>
        <dbReference type="EMBL" id="GAA2875394.1"/>
    </source>
</evidence>
<keyword evidence="2" id="KW-0812">Transmembrane</keyword>
<keyword evidence="2" id="KW-1133">Transmembrane helix</keyword>
<accession>A0ABN3VZ83</accession>
<name>A0ABN3VZ83_9ACTN</name>
<keyword evidence="4" id="KW-1185">Reference proteome</keyword>
<feature type="transmembrane region" description="Helical" evidence="2">
    <location>
        <begin position="43"/>
        <end position="62"/>
    </location>
</feature>
<sequence length="505" mass="52490">MDDRDEEALVRVLARAAESAPDPAEDLVSAVLRKRRRRTRVRAQTMLAVAGTIALVGGVVVAKDTFSSGGGDGATVSSATPPSEDGATPVSDGERAAAEKTARAQVRPVAEVWPEAVSTIPAKSADGRRYRPITGLSATELLLSAESSFEKAGRLEVYDTVSRRSTVLANMPATGVKGYFAQDFEVGADHIAWWGSTPGDPDEWADFWVVPRSGGTPRRVGEVTGDLSKVTRIAVTTDSLLWSVHGGGVYRLPLGGGNPERLRGTDGLHLLTWPLAADVGEREGEGGKENQSKVVNLETGQTTGVNVPGGVEALHCGPTWCFGEMKNTALVQRLDGSGRRLLPGFSTGFGVGDGVFDRFGKLTIFSGDGAAGGYAPVMTLYDPVSGVFAGISQQGKRGGGSFWRGISSSPSSIVYWDEGRKQVEECKTADPGGTVPSRPSEAPGPAATAVPSHPSEAPGPAATAVPSRPSEAPAPTGPVTTCVTKDVGGGKEFTVVNLLAVPSTE</sequence>
<proteinExistence type="predicted"/>